<keyword evidence="2" id="KW-1185">Reference proteome</keyword>
<proteinExistence type="predicted"/>
<evidence type="ECO:0000313" key="1">
    <source>
        <dbReference type="EMBL" id="MFC6838368.1"/>
    </source>
</evidence>
<gene>
    <name evidence="1" type="ORF">ACFQHK_17950</name>
</gene>
<accession>A0ABD5UHM0</accession>
<name>A0ABD5UHM0_9EURY</name>
<dbReference type="Proteomes" id="UP001596406">
    <property type="component" value="Unassembled WGS sequence"/>
</dbReference>
<protein>
    <recommendedName>
        <fullName evidence="3">PD-(D/E)XK nuclease family protein</fullName>
    </recommendedName>
</protein>
<evidence type="ECO:0008006" key="3">
    <source>
        <dbReference type="Google" id="ProtNLM"/>
    </source>
</evidence>
<evidence type="ECO:0000313" key="2">
    <source>
        <dbReference type="Proteomes" id="UP001596406"/>
    </source>
</evidence>
<organism evidence="1 2">
    <name type="scientific">Halomarina ordinaria</name>
    <dbReference type="NCBI Taxonomy" id="3033939"/>
    <lineage>
        <taxon>Archaea</taxon>
        <taxon>Methanobacteriati</taxon>
        <taxon>Methanobacteriota</taxon>
        <taxon>Stenosarchaea group</taxon>
        <taxon>Halobacteria</taxon>
        <taxon>Halobacteriales</taxon>
        <taxon>Natronomonadaceae</taxon>
        <taxon>Halomarina</taxon>
    </lineage>
</organism>
<dbReference type="RefSeq" id="WP_304450057.1">
    <property type="nucleotide sequence ID" value="NZ_JARRAH010000005.1"/>
</dbReference>
<dbReference type="EMBL" id="JBHSXM010000005">
    <property type="protein sequence ID" value="MFC6838368.1"/>
    <property type="molecule type" value="Genomic_DNA"/>
</dbReference>
<comment type="caution">
    <text evidence="1">The sequence shown here is derived from an EMBL/GenBank/DDBJ whole genome shotgun (WGS) entry which is preliminary data.</text>
</comment>
<sequence length="385" mass="44254">MGKRTFFRHISGEVPQNDFFLSLLAFSLDHGPEVLNAIHDDLMFSSDAEVIASQRNGLPRTPPDSGNYVLDWVVRDADKLVGYESKTGSDIPSDGQLDGELAKLEANNGGRDVYLYAFTDHHRNPIDRADVGWLSWYDVASRVQSLETINDSIKILQEMFDDNGYSRFSGFDEFEQSREWFLNHEEQIVKLAFEIGRRSEAFELYTKMHNQVPQHTTTKQLTKAFKNRARSLNQSVHAISYHPDESRKYATKGYNPCLLAPAITNEVGVYMHLNTAKTDEIETFVRGNASALTDLVNDHGMTLRTSWNNLNHPERKIKQYSDASEIERVLKNNVGSEYWKRLYFGWQMDTDQPAKELVAEATHRIDELHRLFFDPAEKLEDVPHY</sequence>
<reference evidence="1 2" key="1">
    <citation type="journal article" date="2019" name="Int. J. Syst. Evol. Microbiol.">
        <title>The Global Catalogue of Microorganisms (GCM) 10K type strain sequencing project: providing services to taxonomists for standard genome sequencing and annotation.</title>
        <authorList>
            <consortium name="The Broad Institute Genomics Platform"/>
            <consortium name="The Broad Institute Genome Sequencing Center for Infectious Disease"/>
            <person name="Wu L."/>
            <person name="Ma J."/>
        </authorList>
    </citation>
    <scope>NUCLEOTIDE SEQUENCE [LARGE SCALE GENOMIC DNA]</scope>
    <source>
        <strain evidence="1 2">PSRA2</strain>
    </source>
</reference>
<dbReference type="AlphaFoldDB" id="A0ABD5UHM0"/>